<dbReference type="Proteomes" id="UP001165083">
    <property type="component" value="Unassembled WGS sequence"/>
</dbReference>
<comment type="caution">
    <text evidence="1">The sequence shown here is derived from an EMBL/GenBank/DDBJ whole genome shotgun (WGS) entry which is preliminary data.</text>
</comment>
<evidence type="ECO:0000313" key="2">
    <source>
        <dbReference type="Proteomes" id="UP001165083"/>
    </source>
</evidence>
<accession>A0A9W7CSZ7</accession>
<protein>
    <submittedName>
        <fullName evidence="1">Unnamed protein product</fullName>
    </submittedName>
</protein>
<gene>
    <name evidence="1" type="ORF">Plil01_001665200</name>
</gene>
<dbReference type="PANTHER" id="PTHR28037:SF1">
    <property type="entry name" value="ALCOHOL O-ACETYLTRANSFERASE 1-RELATED"/>
    <property type="match status" value="1"/>
</dbReference>
<evidence type="ECO:0000313" key="1">
    <source>
        <dbReference type="EMBL" id="GMF41251.1"/>
    </source>
</evidence>
<dbReference type="InterPro" id="IPR052058">
    <property type="entry name" value="Alcohol_O-acetyltransferase"/>
</dbReference>
<dbReference type="OrthoDB" id="10016361at2759"/>
<name>A0A9W7CSZ7_9STRA</name>
<organism evidence="1 2">
    <name type="scientific">Phytophthora lilii</name>
    <dbReference type="NCBI Taxonomy" id="2077276"/>
    <lineage>
        <taxon>Eukaryota</taxon>
        <taxon>Sar</taxon>
        <taxon>Stramenopiles</taxon>
        <taxon>Oomycota</taxon>
        <taxon>Peronosporomycetes</taxon>
        <taxon>Peronosporales</taxon>
        <taxon>Peronosporaceae</taxon>
        <taxon>Phytophthora</taxon>
    </lineage>
</organism>
<sequence length="231" mass="25329">MKKFQPVLPAREDQRDFVAPPVANPTTASFAEGDPACMRSTLRRCKEERVTVGGAMVAAITLAFSHVAKEEPTFVPGRSFKLLADMDYNMRERVPYTAKEAQLGYYVGTSDANISNIGRYPYAKEFLLSPENDKRLLAVKSLHVFNPIPHLGPSAAFWVSPVDSFSYAMGHKCKDDADQALFAAWVKICEPSAIDAIRSRPRSSIRVGELASAQIAICELCSGVIGLGWSI</sequence>
<reference evidence="1" key="1">
    <citation type="submission" date="2023-04" db="EMBL/GenBank/DDBJ databases">
        <title>Phytophthora lilii NBRC 32176.</title>
        <authorList>
            <person name="Ichikawa N."/>
            <person name="Sato H."/>
            <person name="Tonouchi N."/>
        </authorList>
    </citation>
    <scope>NUCLEOTIDE SEQUENCE</scope>
    <source>
        <strain evidence="1">NBRC 32176</strain>
    </source>
</reference>
<proteinExistence type="predicted"/>
<keyword evidence="2" id="KW-1185">Reference proteome</keyword>
<dbReference type="PANTHER" id="PTHR28037">
    <property type="entry name" value="ALCOHOL O-ACETYLTRANSFERASE 1-RELATED"/>
    <property type="match status" value="1"/>
</dbReference>
<dbReference type="AlphaFoldDB" id="A0A9W7CSZ7"/>
<dbReference type="EMBL" id="BSXW01002190">
    <property type="protein sequence ID" value="GMF41251.1"/>
    <property type="molecule type" value="Genomic_DNA"/>
</dbReference>